<feature type="chain" id="PRO_5041748570" description="Phosphatidylserine decarboxylase beta chain" evidence="11">
    <location>
        <begin position="1"/>
        <end position="187"/>
    </location>
</feature>
<keyword evidence="9 11" id="KW-1208">Phospholipid metabolism</keyword>
<comment type="subunit">
    <text evidence="11">Heterodimer of a large membrane-associated beta subunit and a small pyruvoyl-containing alpha subunit.</text>
</comment>
<evidence type="ECO:0000256" key="7">
    <source>
        <dbReference type="ARBA" id="ARBA00023209"/>
    </source>
</evidence>
<keyword evidence="3 11" id="KW-0210">Decarboxylase</keyword>
<proteinExistence type="inferred from homology"/>
<keyword evidence="10 11" id="KW-0670">Pyruvate</keyword>
<evidence type="ECO:0000256" key="5">
    <source>
        <dbReference type="ARBA" id="ARBA00023136"/>
    </source>
</evidence>
<evidence type="ECO:0000256" key="3">
    <source>
        <dbReference type="ARBA" id="ARBA00022793"/>
    </source>
</evidence>
<gene>
    <name evidence="11" type="primary">psd</name>
    <name evidence="12" type="ORF">SAMN05660862_1203</name>
</gene>
<dbReference type="UniPathway" id="UPA00558">
    <property type="reaction ID" value="UER00616"/>
</dbReference>
<comment type="function">
    <text evidence="11">Catalyzes the formation of phosphatidylethanolamine (PtdEtn) from phosphatidylserine (PtdSer).</text>
</comment>
<dbReference type="GO" id="GO:0004609">
    <property type="term" value="F:phosphatidylserine decarboxylase activity"/>
    <property type="evidence" value="ECO:0007669"/>
    <property type="project" value="UniProtKB-UniRule"/>
</dbReference>
<comment type="catalytic activity">
    <reaction evidence="11">
        <text>a 1,2-diacyl-sn-glycero-3-phospho-L-serine + H(+) = a 1,2-diacyl-sn-glycero-3-phosphoethanolamine + CO2</text>
        <dbReference type="Rhea" id="RHEA:20828"/>
        <dbReference type="ChEBI" id="CHEBI:15378"/>
        <dbReference type="ChEBI" id="CHEBI:16526"/>
        <dbReference type="ChEBI" id="CHEBI:57262"/>
        <dbReference type="ChEBI" id="CHEBI:64612"/>
        <dbReference type="EC" id="4.1.1.65"/>
    </reaction>
</comment>
<keyword evidence="4 11" id="KW-0443">Lipid metabolism</keyword>
<evidence type="ECO:0000256" key="4">
    <source>
        <dbReference type="ARBA" id="ARBA00023098"/>
    </source>
</evidence>
<keyword evidence="6 11" id="KW-0865">Zymogen</keyword>
<organism evidence="12 13">
    <name type="scientific">Sphingobacterium psychroaquaticum</name>
    <dbReference type="NCBI Taxonomy" id="561061"/>
    <lineage>
        <taxon>Bacteria</taxon>
        <taxon>Pseudomonadati</taxon>
        <taxon>Bacteroidota</taxon>
        <taxon>Sphingobacteriia</taxon>
        <taxon>Sphingobacteriales</taxon>
        <taxon>Sphingobacteriaceae</taxon>
        <taxon>Sphingobacterium</taxon>
    </lineage>
</organism>
<feature type="modified residue" description="Pyruvic acid (Ser); by autocatalysis" evidence="11">
    <location>
        <position position="188"/>
    </location>
</feature>
<evidence type="ECO:0000256" key="2">
    <source>
        <dbReference type="ARBA" id="ARBA00022516"/>
    </source>
</evidence>
<keyword evidence="5 11" id="KW-0472">Membrane</keyword>
<evidence type="ECO:0000256" key="9">
    <source>
        <dbReference type="ARBA" id="ARBA00023264"/>
    </source>
</evidence>
<evidence type="ECO:0000313" key="13">
    <source>
        <dbReference type="Proteomes" id="UP000192980"/>
    </source>
</evidence>
<evidence type="ECO:0000256" key="11">
    <source>
        <dbReference type="HAMAP-Rule" id="MF_00664"/>
    </source>
</evidence>
<keyword evidence="13" id="KW-1185">Reference proteome</keyword>
<sequence length="219" mass="24784">MTIHKEGTPIIVTSIVILSLLNLLLYLFTSDLWVLKLILATLSLTIFLIILQFFRKPNRIPVTLEKSIIAPCDGTVVVIEEVHESEYFNEPRLQISIFMSPFNVHVNWTPVAGVVQYFQYHPGTHLVAWHPKSSEKNERTTTVIRMNTGMDVLFRQVAGALARRVCWYITPGQKVSQGAEMGFIKFGSRMDVFLPLNSDVHVKLGDKTKGTFTVLAQLL</sequence>
<dbReference type="AlphaFoldDB" id="A0A1X7IYA7"/>
<dbReference type="InterPro" id="IPR033175">
    <property type="entry name" value="PSD-A"/>
</dbReference>
<comment type="similarity">
    <text evidence="11">Belongs to the phosphatidylserine decarboxylase family. PSD-A subfamily.</text>
</comment>
<reference evidence="12 13" key="1">
    <citation type="submission" date="2017-04" db="EMBL/GenBank/DDBJ databases">
        <authorList>
            <person name="Afonso C.L."/>
            <person name="Miller P.J."/>
            <person name="Scott M.A."/>
            <person name="Spackman E."/>
            <person name="Goraichik I."/>
            <person name="Dimitrov K.M."/>
            <person name="Suarez D.L."/>
            <person name="Swayne D.E."/>
        </authorList>
    </citation>
    <scope>NUCLEOTIDE SEQUENCE [LARGE SCALE GENOMIC DNA]</scope>
    <source>
        <strain evidence="12 13">DSM 22418</strain>
    </source>
</reference>
<dbReference type="OrthoDB" id="9790893at2"/>
<dbReference type="EC" id="4.1.1.65" evidence="11"/>
<dbReference type="STRING" id="561061.SAMN05660862_1203"/>
<dbReference type="PANTHER" id="PTHR35809:SF1">
    <property type="entry name" value="ARCHAETIDYLSERINE DECARBOXYLASE PROENZYME-RELATED"/>
    <property type="match status" value="1"/>
</dbReference>
<dbReference type="PANTHER" id="PTHR35809">
    <property type="entry name" value="ARCHAETIDYLSERINE DECARBOXYLASE PROENZYME-RELATED"/>
    <property type="match status" value="1"/>
</dbReference>
<comment type="subcellular location">
    <subcellularLocation>
        <location evidence="11">Cell membrane</location>
        <topology evidence="11">Peripheral membrane protein</topology>
    </subcellularLocation>
</comment>
<dbReference type="Pfam" id="PF02666">
    <property type="entry name" value="PS_Dcarbxylase"/>
    <property type="match status" value="1"/>
</dbReference>
<dbReference type="InterPro" id="IPR003817">
    <property type="entry name" value="PS_Dcarbxylase"/>
</dbReference>
<keyword evidence="7 11" id="KW-0594">Phospholipid biosynthesis</keyword>
<evidence type="ECO:0000256" key="10">
    <source>
        <dbReference type="ARBA" id="ARBA00023317"/>
    </source>
</evidence>
<evidence type="ECO:0000256" key="6">
    <source>
        <dbReference type="ARBA" id="ARBA00023145"/>
    </source>
</evidence>
<dbReference type="EMBL" id="FXAU01000002">
    <property type="protein sequence ID" value="SMG20130.1"/>
    <property type="molecule type" value="Genomic_DNA"/>
</dbReference>
<feature type="active site" description="Schiff-base intermediate with substrate; via pyruvic acid" evidence="11">
    <location>
        <position position="188"/>
    </location>
</feature>
<name>A0A1X7IYA7_9SPHI</name>
<comment type="cofactor">
    <cofactor evidence="11">
        <name>pyruvate</name>
        <dbReference type="ChEBI" id="CHEBI:15361"/>
    </cofactor>
    <text evidence="11">Binds 1 pyruvoyl group covalently per subunit.</text>
</comment>
<evidence type="ECO:0000256" key="1">
    <source>
        <dbReference type="ARBA" id="ARBA00022475"/>
    </source>
</evidence>
<dbReference type="NCBIfam" id="NF003678">
    <property type="entry name" value="PRK05305.1-2"/>
    <property type="match status" value="1"/>
</dbReference>
<feature type="chain" id="PRO_5041748571" description="Phosphatidylserine decarboxylase alpha chain" evidence="11">
    <location>
        <begin position="188"/>
        <end position="219"/>
    </location>
</feature>
<dbReference type="GO" id="GO:0005886">
    <property type="term" value="C:plasma membrane"/>
    <property type="evidence" value="ECO:0007669"/>
    <property type="project" value="UniProtKB-SubCell"/>
</dbReference>
<dbReference type="RefSeq" id="WP_085472071.1">
    <property type="nucleotide sequence ID" value="NZ_CP038029.1"/>
</dbReference>
<evidence type="ECO:0000256" key="8">
    <source>
        <dbReference type="ARBA" id="ARBA00023239"/>
    </source>
</evidence>
<comment type="pathway">
    <text evidence="11">Phospholipid metabolism; phosphatidylethanolamine biosynthesis; phosphatidylethanolamine from CDP-diacylglycerol: step 2/2.</text>
</comment>
<feature type="site" description="Cleavage (non-hydrolytic); by autocatalysis" evidence="11">
    <location>
        <begin position="187"/>
        <end position="188"/>
    </location>
</feature>
<keyword evidence="8 11" id="KW-0456">Lyase</keyword>
<dbReference type="GO" id="GO:0006646">
    <property type="term" value="P:phosphatidylethanolamine biosynthetic process"/>
    <property type="evidence" value="ECO:0007669"/>
    <property type="project" value="UniProtKB-UniRule"/>
</dbReference>
<dbReference type="HAMAP" id="MF_00664">
    <property type="entry name" value="PS_decarb_PSD_A"/>
    <property type="match status" value="1"/>
</dbReference>
<comment type="PTM">
    <text evidence="11">Is synthesized initially as an inactive proenzyme. Formation of the active enzyme involves a self-maturation process in which the active site pyruvoyl group is generated from an internal serine residue via an autocatalytic post-translational modification. Two non-identical subunits are generated from the proenzyme in this reaction, and the pyruvate is formed at the N-terminus of the alpha chain, which is derived from the carboxyl end of the proenzyme. The post-translation cleavage follows an unusual pathway, termed non-hydrolytic serinolysis, in which the side chain hydroxyl group of the serine supplies its oxygen atom to form the C-terminus of the beta chain, while the remainder of the serine residue undergoes an oxidative deamination to produce ammonia and the pyruvoyl prosthetic group on the alpha chain.</text>
</comment>
<keyword evidence="1 11" id="KW-1003">Cell membrane</keyword>
<evidence type="ECO:0000313" key="12">
    <source>
        <dbReference type="EMBL" id="SMG20130.1"/>
    </source>
</evidence>
<accession>A0A1X7IYA7</accession>
<dbReference type="Proteomes" id="UP000192980">
    <property type="component" value="Unassembled WGS sequence"/>
</dbReference>
<protein>
    <recommendedName>
        <fullName evidence="11">Phosphatidylserine decarboxylase proenzyme</fullName>
        <ecNumber evidence="11">4.1.1.65</ecNumber>
    </recommendedName>
    <component>
        <recommendedName>
            <fullName evidence="11">Phosphatidylserine decarboxylase alpha chain</fullName>
        </recommendedName>
    </component>
    <component>
        <recommendedName>
            <fullName evidence="11">Phosphatidylserine decarboxylase beta chain</fullName>
        </recommendedName>
    </component>
</protein>
<keyword evidence="2 11" id="KW-0444">Lipid biosynthesis</keyword>